<keyword evidence="3" id="KW-0949">S-adenosyl-L-methionine</keyword>
<accession>A0A5N6TZL0</accession>
<evidence type="ECO:0000313" key="6">
    <source>
        <dbReference type="Proteomes" id="UP000325780"/>
    </source>
</evidence>
<dbReference type="InterPro" id="IPR016461">
    <property type="entry name" value="COMT-like"/>
</dbReference>
<dbReference type="PANTHER" id="PTHR43712">
    <property type="entry name" value="PUTATIVE (AFU_ORTHOLOGUE AFUA_4G14580)-RELATED"/>
    <property type="match status" value="1"/>
</dbReference>
<evidence type="ECO:0000256" key="2">
    <source>
        <dbReference type="ARBA" id="ARBA00022679"/>
    </source>
</evidence>
<evidence type="ECO:0000256" key="3">
    <source>
        <dbReference type="ARBA" id="ARBA00022691"/>
    </source>
</evidence>
<dbReference type="Pfam" id="PF00891">
    <property type="entry name" value="Methyltransf_2"/>
    <property type="match status" value="1"/>
</dbReference>
<reference evidence="5 6" key="1">
    <citation type="submission" date="2019-04" db="EMBL/GenBank/DDBJ databases">
        <title>Friends and foes A comparative genomics study of 23 Aspergillus species from section Flavi.</title>
        <authorList>
            <consortium name="DOE Joint Genome Institute"/>
            <person name="Kjaerbolling I."/>
            <person name="Vesth T."/>
            <person name="Frisvad J.C."/>
            <person name="Nybo J.L."/>
            <person name="Theobald S."/>
            <person name="Kildgaard S."/>
            <person name="Isbrandt T."/>
            <person name="Kuo A."/>
            <person name="Sato A."/>
            <person name="Lyhne E.K."/>
            <person name="Kogle M.E."/>
            <person name="Wiebenga A."/>
            <person name="Kun R.S."/>
            <person name="Lubbers R.J."/>
            <person name="Makela M.R."/>
            <person name="Barry K."/>
            <person name="Chovatia M."/>
            <person name="Clum A."/>
            <person name="Daum C."/>
            <person name="Haridas S."/>
            <person name="He G."/>
            <person name="LaButti K."/>
            <person name="Lipzen A."/>
            <person name="Mondo S."/>
            <person name="Riley R."/>
            <person name="Salamov A."/>
            <person name="Simmons B.A."/>
            <person name="Magnuson J.K."/>
            <person name="Henrissat B."/>
            <person name="Mortensen U.H."/>
            <person name="Larsen T.O."/>
            <person name="Devries R.P."/>
            <person name="Grigoriev I.V."/>
            <person name="Machida M."/>
            <person name="Baker S.E."/>
            <person name="Andersen M.R."/>
        </authorList>
    </citation>
    <scope>NUCLEOTIDE SEQUENCE [LARGE SCALE GENOMIC DNA]</scope>
    <source>
        <strain evidence="5 6">IBT 18842</strain>
    </source>
</reference>
<dbReference type="AlphaFoldDB" id="A0A5N6TZL0"/>
<dbReference type="PROSITE" id="PS51683">
    <property type="entry name" value="SAM_OMT_II"/>
    <property type="match status" value="1"/>
</dbReference>
<protein>
    <submittedName>
        <fullName evidence="5">O-methyltransferase-domain-containing protein</fullName>
    </submittedName>
</protein>
<keyword evidence="2 5" id="KW-0808">Transferase</keyword>
<feature type="domain" description="O-methyltransferase C-terminal" evidence="4">
    <location>
        <begin position="12"/>
        <end position="121"/>
    </location>
</feature>
<dbReference type="InterPro" id="IPR001077">
    <property type="entry name" value="COMT_C"/>
</dbReference>
<proteinExistence type="predicted"/>
<evidence type="ECO:0000313" key="5">
    <source>
        <dbReference type="EMBL" id="KAE8151807.1"/>
    </source>
</evidence>
<dbReference type="OrthoDB" id="1606438at2759"/>
<dbReference type="GO" id="GO:0032259">
    <property type="term" value="P:methylation"/>
    <property type="evidence" value="ECO:0007669"/>
    <property type="project" value="UniProtKB-KW"/>
</dbReference>
<dbReference type="SUPFAM" id="SSF53335">
    <property type="entry name" value="S-adenosyl-L-methionine-dependent methyltransferases"/>
    <property type="match status" value="1"/>
</dbReference>
<evidence type="ECO:0000256" key="1">
    <source>
        <dbReference type="ARBA" id="ARBA00022603"/>
    </source>
</evidence>
<evidence type="ECO:0000259" key="4">
    <source>
        <dbReference type="Pfam" id="PF00891"/>
    </source>
</evidence>
<name>A0A5N6TZL0_ASPAV</name>
<dbReference type="Proteomes" id="UP000325780">
    <property type="component" value="Unassembled WGS sequence"/>
</dbReference>
<keyword evidence="1 5" id="KW-0489">Methyltransferase</keyword>
<dbReference type="PANTHER" id="PTHR43712:SF12">
    <property type="entry name" value="STERIGMATOCYSTIN 8-O-METHYLTRANSFERASE"/>
    <property type="match status" value="1"/>
</dbReference>
<gene>
    <name evidence="5" type="ORF">BDV25DRAFT_152176</name>
</gene>
<organism evidence="5 6">
    <name type="scientific">Aspergillus avenaceus</name>
    <dbReference type="NCBI Taxonomy" id="36643"/>
    <lineage>
        <taxon>Eukaryota</taxon>
        <taxon>Fungi</taxon>
        <taxon>Dikarya</taxon>
        <taxon>Ascomycota</taxon>
        <taxon>Pezizomycotina</taxon>
        <taxon>Eurotiomycetes</taxon>
        <taxon>Eurotiomycetidae</taxon>
        <taxon>Eurotiales</taxon>
        <taxon>Aspergillaceae</taxon>
        <taxon>Aspergillus</taxon>
        <taxon>Aspergillus subgen. Circumdati</taxon>
    </lineage>
</organism>
<dbReference type="InterPro" id="IPR029063">
    <property type="entry name" value="SAM-dependent_MTases_sf"/>
</dbReference>
<dbReference type="EMBL" id="ML742064">
    <property type="protein sequence ID" value="KAE8151807.1"/>
    <property type="molecule type" value="Genomic_DNA"/>
</dbReference>
<dbReference type="Gene3D" id="3.40.50.150">
    <property type="entry name" value="Vaccinia Virus protein VP39"/>
    <property type="match status" value="1"/>
</dbReference>
<dbReference type="GO" id="GO:0008171">
    <property type="term" value="F:O-methyltransferase activity"/>
    <property type="evidence" value="ECO:0007669"/>
    <property type="project" value="InterPro"/>
</dbReference>
<dbReference type="GO" id="GO:0044550">
    <property type="term" value="P:secondary metabolite biosynthetic process"/>
    <property type="evidence" value="ECO:0007669"/>
    <property type="project" value="UniProtKB-ARBA"/>
</dbReference>
<sequence>MLGQGRHILEKETQLTDRITFVRHNFFEAQPQRNAAAFFIRQCTHNWVDEDVVKIFKGFIPGLEGSAPGTPLLINDTILPEPGSRPAHEERSLRQMDMLMLVGLGAKQRTRQELERLLKAADERYEIHHVHAEGTMGLLEVHLRQ</sequence>
<keyword evidence="6" id="KW-1185">Reference proteome</keyword>